<organism evidence="1 2">
    <name type="scientific">Tessaracoccus bendigoensis DSM 12906</name>
    <dbReference type="NCBI Taxonomy" id="1123357"/>
    <lineage>
        <taxon>Bacteria</taxon>
        <taxon>Bacillati</taxon>
        <taxon>Actinomycetota</taxon>
        <taxon>Actinomycetes</taxon>
        <taxon>Propionibacteriales</taxon>
        <taxon>Propionibacteriaceae</taxon>
        <taxon>Tessaracoccus</taxon>
    </lineage>
</organism>
<name>A0A1M6AHK0_9ACTN</name>
<accession>A0A1M6AHK0</accession>
<protein>
    <submittedName>
        <fullName evidence="1">Uncharacterized protein</fullName>
    </submittedName>
</protein>
<evidence type="ECO:0000313" key="1">
    <source>
        <dbReference type="EMBL" id="SHI35949.1"/>
    </source>
</evidence>
<evidence type="ECO:0000313" key="2">
    <source>
        <dbReference type="Proteomes" id="UP000184512"/>
    </source>
</evidence>
<dbReference type="STRING" id="1123357.SAMN02745244_00199"/>
<gene>
    <name evidence="1" type="ORF">SAMN02745244_00199</name>
</gene>
<dbReference type="Pfam" id="PF20060">
    <property type="entry name" value="DUF6459"/>
    <property type="match status" value="1"/>
</dbReference>
<dbReference type="EMBL" id="FQZG01000004">
    <property type="protein sequence ID" value="SHI35949.1"/>
    <property type="molecule type" value="Genomic_DNA"/>
</dbReference>
<dbReference type="AlphaFoldDB" id="A0A1M6AHK0"/>
<reference evidence="1 2" key="1">
    <citation type="submission" date="2016-11" db="EMBL/GenBank/DDBJ databases">
        <authorList>
            <person name="Jaros S."/>
            <person name="Januszkiewicz K."/>
            <person name="Wedrychowicz H."/>
        </authorList>
    </citation>
    <scope>NUCLEOTIDE SEQUENCE [LARGE SCALE GENOMIC DNA]</scope>
    <source>
        <strain evidence="1 2">DSM 12906</strain>
    </source>
</reference>
<sequence length="88" mass="9893">MMGRRALHQLRPHLASPAFVRLVEYVEEGLFRRTMIGGVRTQMPTGSAVEASVRLALASRWITCVLRLDSDRTGWRCSDLVVLQPCPV</sequence>
<dbReference type="InterPro" id="IPR045596">
    <property type="entry name" value="DUF6459"/>
</dbReference>
<dbReference type="Proteomes" id="UP000184512">
    <property type="component" value="Unassembled WGS sequence"/>
</dbReference>
<keyword evidence="2" id="KW-1185">Reference proteome</keyword>
<proteinExistence type="predicted"/>